<dbReference type="InterPro" id="IPR023330">
    <property type="entry name" value="Rhabdovirus_ncapsid_N"/>
</dbReference>
<evidence type="ECO:0000256" key="10">
    <source>
        <dbReference type="ARBA" id="ARBA00023274"/>
    </source>
</evidence>
<evidence type="ECO:0000256" key="6">
    <source>
        <dbReference type="ARBA" id="ARBA00022844"/>
    </source>
</evidence>
<evidence type="ECO:0000256" key="8">
    <source>
        <dbReference type="ARBA" id="ARBA00023086"/>
    </source>
</evidence>
<dbReference type="SUPFAM" id="SSF140809">
    <property type="entry name" value="Rhabdovirus nucleoprotein-like"/>
    <property type="match status" value="1"/>
</dbReference>
<evidence type="ECO:0000256" key="7">
    <source>
        <dbReference type="ARBA" id="ARBA00022884"/>
    </source>
</evidence>
<keyword evidence="6" id="KW-0946">Virion</keyword>
<dbReference type="InterPro" id="IPR035961">
    <property type="entry name" value="Rhabdovirus_nucleoprotein-like"/>
</dbReference>
<reference evidence="13" key="1">
    <citation type="journal article" date="2021" name="Viruses">
        <title>Novel and diverse non-rabies rhabdoviruses identified in bats with human exposure, South Dakota, USA.</title>
        <authorList>
            <person name="Hause B."/>
        </authorList>
    </citation>
    <scope>NUCLEOTIDE SEQUENCE</scope>
    <source>
        <strain evidence="13">20-12206</strain>
    </source>
</reference>
<dbReference type="GO" id="GO:0019013">
    <property type="term" value="C:viral nucleocapsid"/>
    <property type="evidence" value="ECO:0007669"/>
    <property type="project" value="UniProtKB-KW"/>
</dbReference>
<dbReference type="GO" id="GO:0030430">
    <property type="term" value="C:host cell cytoplasm"/>
    <property type="evidence" value="ECO:0007669"/>
    <property type="project" value="UniProtKB-SubCell"/>
</dbReference>
<name>A0A7T1NV61_9RHAB</name>
<dbReference type="GO" id="GO:0019029">
    <property type="term" value="C:helical viral capsid"/>
    <property type="evidence" value="ECO:0007669"/>
    <property type="project" value="UniProtKB-KW"/>
</dbReference>
<evidence type="ECO:0000256" key="5">
    <source>
        <dbReference type="ARBA" id="ARBA00022561"/>
    </source>
</evidence>
<protein>
    <recommendedName>
        <fullName evidence="3">Nucleoprotein</fullName>
    </recommendedName>
    <alternativeName>
        <fullName evidence="11">Nucleocapsid protein</fullName>
    </alternativeName>
</protein>
<evidence type="ECO:0000256" key="3">
    <source>
        <dbReference type="ARBA" id="ARBA00014389"/>
    </source>
</evidence>
<evidence type="ECO:0000256" key="4">
    <source>
        <dbReference type="ARBA" id="ARBA00022497"/>
    </source>
</evidence>
<keyword evidence="4" id="KW-1139">Helical capsid protein</keyword>
<sequence length="471" mass="52979">MSAKLDLDEMYYEDVEGNQTPVVSKIAVQANVGEYYPETSPVTKIPFQYYKAQEWTKDALRNHVYNCLLNESLPAAEPQIAFLVEYIQSRTFEAKDDVKTGELCAKKGEVIPGNFLFNFEAITYEKAGVLGTTVSPPELESGLALWLLIQCRLKNINKAEYESHYKSILTKLREMLVLPPFNFPPSLTDKIPVELGPYRMTCGNAQIKKLGALMDYYSIISSSESDAKFRLATIGTRYADHLALNLLNSVVLTKQITLKNYMKFFISPRLAEEGLKILKPGQGIDKPFSLTPYSRAMELVTKSPYSLTETPCFCVMSAVFVACMGSTNQLNIQCPKTYIDTEITIALKLYDGLGLCSELRQAFFEKNSPNVKPERPVKSKKMSPDELVKKIIKEVQSQGGRPTVREKAIIVDKCSHMSRREGTLLSYIRTMTTYDPTVGPQEDLGGRSQLLQKFLTNLPDLDNQDEVLTQV</sequence>
<dbReference type="EMBL" id="MT732687">
    <property type="protein sequence ID" value="QPO14161.1"/>
    <property type="molecule type" value="Viral_cRNA"/>
</dbReference>
<keyword evidence="10" id="KW-0687">Ribonucleoprotein</keyword>
<keyword evidence="8" id="KW-0543">Viral nucleoprotein</keyword>
<evidence type="ECO:0000256" key="11">
    <source>
        <dbReference type="ARBA" id="ARBA00033344"/>
    </source>
</evidence>
<dbReference type="Gene3D" id="1.10.3610.10">
    <property type="entry name" value="Nucleoprotein"/>
    <property type="match status" value="1"/>
</dbReference>
<comment type="subcellular location">
    <subcellularLocation>
        <location evidence="1">Host cytoplasm</location>
    </subcellularLocation>
    <subcellularLocation>
        <location evidence="2">Virion</location>
    </subcellularLocation>
</comment>
<keyword evidence="5" id="KW-0167">Capsid protein</keyword>
<keyword evidence="9" id="KW-1035">Host cytoplasm</keyword>
<organism evidence="13">
    <name type="scientific">Eptesicus fuscus rhabdovirus</name>
    <dbReference type="NCBI Taxonomy" id="2793798"/>
    <lineage>
        <taxon>Viruses</taxon>
        <taxon>Riboviria</taxon>
        <taxon>Orthornavirae</taxon>
        <taxon>Negarnaviricota</taxon>
        <taxon>Haploviricotina</taxon>
        <taxon>Monjiviricetes</taxon>
        <taxon>Mononegavirales</taxon>
        <taxon>Rhabdoviridae</taxon>
        <taxon>Rhabdoviridae incertae sedis</taxon>
        <taxon>Betaplatrhavirus</taxon>
        <taxon>Betaplatrhavirus fuscus</taxon>
    </lineage>
</organism>
<gene>
    <name evidence="13" type="primary">N</name>
</gene>
<evidence type="ECO:0000259" key="12">
    <source>
        <dbReference type="Pfam" id="PF00945"/>
    </source>
</evidence>
<feature type="domain" description="Rhabdovirus nucleocapsid" evidence="12">
    <location>
        <begin position="100"/>
        <end position="369"/>
    </location>
</feature>
<keyword evidence="7" id="KW-0694">RNA-binding</keyword>
<evidence type="ECO:0000256" key="9">
    <source>
        <dbReference type="ARBA" id="ARBA00023200"/>
    </source>
</evidence>
<dbReference type="Gene3D" id="1.10.3570.10">
    <property type="entry name" value="Rhabdovirus nucleocapsid protein like domain"/>
    <property type="match status" value="1"/>
</dbReference>
<dbReference type="GO" id="GO:0003723">
    <property type="term" value="F:RNA binding"/>
    <property type="evidence" value="ECO:0007669"/>
    <property type="project" value="UniProtKB-KW"/>
</dbReference>
<dbReference type="Pfam" id="PF00945">
    <property type="entry name" value="Rhabdo_ncap"/>
    <property type="match status" value="1"/>
</dbReference>
<evidence type="ECO:0000256" key="1">
    <source>
        <dbReference type="ARBA" id="ARBA00004192"/>
    </source>
</evidence>
<dbReference type="InterPro" id="IPR023331">
    <property type="entry name" value="Rhabdovirus_ncapsid_C"/>
</dbReference>
<dbReference type="GO" id="GO:1990904">
    <property type="term" value="C:ribonucleoprotein complex"/>
    <property type="evidence" value="ECO:0007669"/>
    <property type="project" value="UniProtKB-KW"/>
</dbReference>
<dbReference type="InterPro" id="IPR000448">
    <property type="entry name" value="Rhabdo_ncapsid"/>
</dbReference>
<accession>A0A7T1NV61</accession>
<evidence type="ECO:0000256" key="2">
    <source>
        <dbReference type="ARBA" id="ARBA00004328"/>
    </source>
</evidence>
<proteinExistence type="predicted"/>
<evidence type="ECO:0000313" key="13">
    <source>
        <dbReference type="EMBL" id="QPO14161.1"/>
    </source>
</evidence>